<evidence type="ECO:0000313" key="2">
    <source>
        <dbReference type="Proteomes" id="UP000001698"/>
    </source>
</evidence>
<dbReference type="EMBL" id="CP001011">
    <property type="protein sequence ID" value="ACB92751.1"/>
    <property type="molecule type" value="Genomic_DNA"/>
</dbReference>
<proteinExistence type="predicted"/>
<reference evidence="1 2" key="1">
    <citation type="journal article" date="2010" name="J. Bacteriol.">
        <title>Whole genome sequences of two Xylella fastidiosa strains (M12 and M23) causing almond leaf scorch disease in California.</title>
        <authorList>
            <person name="Chen J."/>
            <person name="Xie G."/>
            <person name="Han S."/>
            <person name="Chertkov O."/>
            <person name="Sims D."/>
            <person name="Civerolo E.L."/>
        </authorList>
    </citation>
    <scope>NUCLEOTIDE SEQUENCE [LARGE SCALE GENOMIC DNA]</scope>
    <source>
        <strain evidence="1 2">M23</strain>
    </source>
</reference>
<dbReference type="KEGG" id="xfn:XfasM23_1333"/>
<dbReference type="Proteomes" id="UP000001698">
    <property type="component" value="Chromosome"/>
</dbReference>
<sequence>MTQYVNFQEKVMSDTAKVIESQELTDQQIKDYARQLAGNTPLKEIRPGIYVSKQEGKAILQLRSVFSSQELSEWRWVITFLNFPDLMAEVSNRKAIELIFR</sequence>
<organism evidence="1 2">
    <name type="scientific">Xylella fastidiosa (strain M23)</name>
    <dbReference type="NCBI Taxonomy" id="405441"/>
    <lineage>
        <taxon>Bacteria</taxon>
        <taxon>Pseudomonadati</taxon>
        <taxon>Pseudomonadota</taxon>
        <taxon>Gammaproteobacteria</taxon>
        <taxon>Lysobacterales</taxon>
        <taxon>Lysobacteraceae</taxon>
        <taxon>Xylella</taxon>
    </lineage>
</organism>
<gene>
    <name evidence="1" type="ordered locus">XfasM23_1333</name>
</gene>
<accession>B2I5W2</accession>
<dbReference type="HOGENOM" id="CLU_128108_1_0_6"/>
<dbReference type="AlphaFoldDB" id="B2I5W2"/>
<protein>
    <submittedName>
        <fullName evidence="1">Uncharacterized protein</fullName>
    </submittedName>
</protein>
<name>B2I5W2_XYLF2</name>
<evidence type="ECO:0000313" key="1">
    <source>
        <dbReference type="EMBL" id="ACB92751.1"/>
    </source>
</evidence>